<dbReference type="Proteomes" id="UP000792457">
    <property type="component" value="Unassembled WGS sequence"/>
</dbReference>
<evidence type="ECO:0000256" key="1">
    <source>
        <dbReference type="SAM" id="MobiDB-lite"/>
    </source>
</evidence>
<gene>
    <name evidence="2" type="ORF">J437_LFUL005282</name>
</gene>
<dbReference type="EMBL" id="KZ308291">
    <property type="protein sequence ID" value="KAG8226631.1"/>
    <property type="molecule type" value="Genomic_DNA"/>
</dbReference>
<accession>A0A8K0K2I3</accession>
<dbReference type="OrthoDB" id="6431612at2759"/>
<evidence type="ECO:0000313" key="2">
    <source>
        <dbReference type="EMBL" id="KAG8226631.1"/>
    </source>
</evidence>
<dbReference type="AlphaFoldDB" id="A0A8K0K2I3"/>
<organism evidence="2 3">
    <name type="scientific">Ladona fulva</name>
    <name type="common">Scarce chaser dragonfly</name>
    <name type="synonym">Libellula fulva</name>
    <dbReference type="NCBI Taxonomy" id="123851"/>
    <lineage>
        <taxon>Eukaryota</taxon>
        <taxon>Metazoa</taxon>
        <taxon>Ecdysozoa</taxon>
        <taxon>Arthropoda</taxon>
        <taxon>Hexapoda</taxon>
        <taxon>Insecta</taxon>
        <taxon>Pterygota</taxon>
        <taxon>Palaeoptera</taxon>
        <taxon>Odonata</taxon>
        <taxon>Epiprocta</taxon>
        <taxon>Anisoptera</taxon>
        <taxon>Libelluloidea</taxon>
        <taxon>Libellulidae</taxon>
        <taxon>Ladona</taxon>
    </lineage>
</organism>
<feature type="compositionally biased region" description="Basic and acidic residues" evidence="1">
    <location>
        <begin position="51"/>
        <end position="64"/>
    </location>
</feature>
<comment type="caution">
    <text evidence="2">The sequence shown here is derived from an EMBL/GenBank/DDBJ whole genome shotgun (WGS) entry which is preliminary data.</text>
</comment>
<sequence length="147" mass="17183">MRDRNYLRRRLKTSTTQRASLSTTSRKSCRTRVQNTAQTPEETKTPTGGSDADRSRVTRGEKRPCPLFKVTTSHLDDKNSFKDIDNLFHPRVKIEDFARPKQPVQCMKCQRIWHTKNFFHLTANCVKYCGPHISAMQKSQRRRAKML</sequence>
<keyword evidence="3" id="KW-1185">Reference proteome</keyword>
<feature type="region of interest" description="Disordered" evidence="1">
    <location>
        <begin position="1"/>
        <end position="64"/>
    </location>
</feature>
<proteinExistence type="predicted"/>
<evidence type="ECO:0000313" key="3">
    <source>
        <dbReference type="Proteomes" id="UP000792457"/>
    </source>
</evidence>
<reference evidence="2" key="1">
    <citation type="submission" date="2013-04" db="EMBL/GenBank/DDBJ databases">
        <authorList>
            <person name="Qu J."/>
            <person name="Murali S.C."/>
            <person name="Bandaranaike D."/>
            <person name="Bellair M."/>
            <person name="Blankenburg K."/>
            <person name="Chao H."/>
            <person name="Dinh H."/>
            <person name="Doddapaneni H."/>
            <person name="Downs B."/>
            <person name="Dugan-Rocha S."/>
            <person name="Elkadiri S."/>
            <person name="Gnanaolivu R.D."/>
            <person name="Hernandez B."/>
            <person name="Javaid M."/>
            <person name="Jayaseelan J.C."/>
            <person name="Lee S."/>
            <person name="Li M."/>
            <person name="Ming W."/>
            <person name="Munidasa M."/>
            <person name="Muniz J."/>
            <person name="Nguyen L."/>
            <person name="Ongeri F."/>
            <person name="Osuji N."/>
            <person name="Pu L.-L."/>
            <person name="Puazo M."/>
            <person name="Qu C."/>
            <person name="Quiroz J."/>
            <person name="Raj R."/>
            <person name="Weissenberger G."/>
            <person name="Xin Y."/>
            <person name="Zou X."/>
            <person name="Han Y."/>
            <person name="Richards S."/>
            <person name="Worley K."/>
            <person name="Muzny D."/>
            <person name="Gibbs R."/>
        </authorList>
    </citation>
    <scope>NUCLEOTIDE SEQUENCE</scope>
    <source>
        <strain evidence="2">Sampled in the wild</strain>
    </source>
</reference>
<reference evidence="2" key="2">
    <citation type="submission" date="2017-10" db="EMBL/GenBank/DDBJ databases">
        <title>Ladona fulva Genome sequencing and assembly.</title>
        <authorList>
            <person name="Murali S."/>
            <person name="Richards S."/>
            <person name="Bandaranaike D."/>
            <person name="Bellair M."/>
            <person name="Blankenburg K."/>
            <person name="Chao H."/>
            <person name="Dinh H."/>
            <person name="Doddapaneni H."/>
            <person name="Dugan-Rocha S."/>
            <person name="Elkadiri S."/>
            <person name="Gnanaolivu R."/>
            <person name="Hernandez B."/>
            <person name="Skinner E."/>
            <person name="Javaid M."/>
            <person name="Lee S."/>
            <person name="Li M."/>
            <person name="Ming W."/>
            <person name="Munidasa M."/>
            <person name="Muniz J."/>
            <person name="Nguyen L."/>
            <person name="Hughes D."/>
            <person name="Osuji N."/>
            <person name="Pu L.-L."/>
            <person name="Puazo M."/>
            <person name="Qu C."/>
            <person name="Quiroz J."/>
            <person name="Raj R."/>
            <person name="Weissenberger G."/>
            <person name="Xin Y."/>
            <person name="Zou X."/>
            <person name="Han Y."/>
            <person name="Worley K."/>
            <person name="Muzny D."/>
            <person name="Gibbs R."/>
        </authorList>
    </citation>
    <scope>NUCLEOTIDE SEQUENCE</scope>
    <source>
        <strain evidence="2">Sampled in the wild</strain>
    </source>
</reference>
<feature type="compositionally biased region" description="Polar residues" evidence="1">
    <location>
        <begin position="13"/>
        <end position="48"/>
    </location>
</feature>
<protein>
    <submittedName>
        <fullName evidence="2">Uncharacterized protein</fullName>
    </submittedName>
</protein>
<name>A0A8K0K2I3_LADFU</name>